<dbReference type="Pfam" id="PF01370">
    <property type="entry name" value="Epimerase"/>
    <property type="match status" value="1"/>
</dbReference>
<evidence type="ECO:0000313" key="2">
    <source>
        <dbReference type="EMBL" id="OGZ01631.1"/>
    </source>
</evidence>
<feature type="domain" description="NAD-dependent epimerase/dehydratase" evidence="1">
    <location>
        <begin position="7"/>
        <end position="235"/>
    </location>
</feature>
<dbReference type="SUPFAM" id="SSF51735">
    <property type="entry name" value="NAD(P)-binding Rossmann-fold domains"/>
    <property type="match status" value="1"/>
</dbReference>
<dbReference type="EMBL" id="MHLB01000034">
    <property type="protein sequence ID" value="OGZ01631.1"/>
    <property type="molecule type" value="Genomic_DNA"/>
</dbReference>
<dbReference type="PANTHER" id="PTHR43245">
    <property type="entry name" value="BIFUNCTIONAL POLYMYXIN RESISTANCE PROTEIN ARNA"/>
    <property type="match status" value="1"/>
</dbReference>
<comment type="caution">
    <text evidence="2">The sequence shown here is derived from an EMBL/GenBank/DDBJ whole genome shotgun (WGS) entry which is preliminary data.</text>
</comment>
<dbReference type="AlphaFoldDB" id="A0A1G2CLU9"/>
<dbReference type="Gene3D" id="3.40.50.720">
    <property type="entry name" value="NAD(P)-binding Rossmann-like Domain"/>
    <property type="match status" value="1"/>
</dbReference>
<organism evidence="2 3">
    <name type="scientific">Candidatus Liptonbacteria bacterium RIFCSPLOWO2_01_FULL_53_13</name>
    <dbReference type="NCBI Taxonomy" id="1798651"/>
    <lineage>
        <taxon>Bacteria</taxon>
        <taxon>Candidatus Liptoniibacteriota</taxon>
    </lineage>
</organism>
<dbReference type="Proteomes" id="UP000178348">
    <property type="component" value="Unassembled WGS sequence"/>
</dbReference>
<dbReference type="InterPro" id="IPR050177">
    <property type="entry name" value="Lipid_A_modif_metabolic_enz"/>
</dbReference>
<sequence length="313" mass="35414">MKTFRNILVTGGAGYVGSTLVSALLREGYGVTVLDTLAFGGLALMPYFADKKFRFVKGDIRDKKTVERAMEGIDAVIHLAGIVGFPACRKDPEGSRDINVRGTQTVVDALPKHVPVLFASTGSNYGKMLEKVCTELSTLNPLSDYAKQKVEAEEIIKKHGEFVIYRFATAFGVSSRMRLDLLPNDFTYRAVREKTLIVYEKNFMRTFIHVRDMAYAFIFALQNYDRMRGEIYNVGSNNMNYSKEAICHLIKNRVDYYLHFADVGHDLDQRDYMVSYDKIHALGFAPTVSMDEGIDELIKASEVIEIKNPYYNV</sequence>
<evidence type="ECO:0000313" key="3">
    <source>
        <dbReference type="Proteomes" id="UP000178348"/>
    </source>
</evidence>
<proteinExistence type="predicted"/>
<dbReference type="InterPro" id="IPR036291">
    <property type="entry name" value="NAD(P)-bd_dom_sf"/>
</dbReference>
<dbReference type="InterPro" id="IPR001509">
    <property type="entry name" value="Epimerase_deHydtase"/>
</dbReference>
<name>A0A1G2CLU9_9BACT</name>
<evidence type="ECO:0000259" key="1">
    <source>
        <dbReference type="Pfam" id="PF01370"/>
    </source>
</evidence>
<dbReference type="PANTHER" id="PTHR43245:SF23">
    <property type="entry name" value="NAD(P)-BINDING DOMAIN-CONTAINING PROTEIN"/>
    <property type="match status" value="1"/>
</dbReference>
<accession>A0A1G2CLU9</accession>
<reference evidence="2 3" key="1">
    <citation type="journal article" date="2016" name="Nat. Commun.">
        <title>Thousands of microbial genomes shed light on interconnected biogeochemical processes in an aquifer system.</title>
        <authorList>
            <person name="Anantharaman K."/>
            <person name="Brown C.T."/>
            <person name="Hug L.A."/>
            <person name="Sharon I."/>
            <person name="Castelle C.J."/>
            <person name="Probst A.J."/>
            <person name="Thomas B.C."/>
            <person name="Singh A."/>
            <person name="Wilkins M.J."/>
            <person name="Karaoz U."/>
            <person name="Brodie E.L."/>
            <person name="Williams K.H."/>
            <person name="Hubbard S.S."/>
            <person name="Banfield J.F."/>
        </authorList>
    </citation>
    <scope>NUCLEOTIDE SEQUENCE [LARGE SCALE GENOMIC DNA]</scope>
</reference>
<protein>
    <submittedName>
        <fullName evidence="2">Epimerase</fullName>
    </submittedName>
</protein>
<gene>
    <name evidence="2" type="ORF">A2946_02040</name>
</gene>